<feature type="signal peptide" evidence="1">
    <location>
        <begin position="1"/>
        <end position="18"/>
    </location>
</feature>
<dbReference type="Proteomes" id="UP000325780">
    <property type="component" value="Unassembled WGS sequence"/>
</dbReference>
<dbReference type="PANTHER" id="PTHR34853:SF1">
    <property type="entry name" value="LIPASE 5"/>
    <property type="match status" value="1"/>
</dbReference>
<keyword evidence="3" id="KW-1185">Reference proteome</keyword>
<proteinExistence type="inferred from homology"/>
<dbReference type="OrthoDB" id="5382058at2759"/>
<evidence type="ECO:0000313" key="2">
    <source>
        <dbReference type="EMBL" id="KAE8153490.1"/>
    </source>
</evidence>
<protein>
    <submittedName>
        <fullName evidence="2">Alpha/Beta hydrolase protein</fullName>
    </submittedName>
</protein>
<keyword evidence="1" id="KW-0732">Signal</keyword>
<dbReference type="InterPro" id="IPR029058">
    <property type="entry name" value="AB_hydrolase_fold"/>
</dbReference>
<gene>
    <name evidence="2" type="ORF">BDV25DRAFT_24195</name>
</gene>
<reference evidence="2 3" key="1">
    <citation type="submission" date="2019-04" db="EMBL/GenBank/DDBJ databases">
        <title>Friends and foes A comparative genomics study of 23 Aspergillus species from section Flavi.</title>
        <authorList>
            <consortium name="DOE Joint Genome Institute"/>
            <person name="Kjaerbolling I."/>
            <person name="Vesth T."/>
            <person name="Frisvad J.C."/>
            <person name="Nybo J.L."/>
            <person name="Theobald S."/>
            <person name="Kildgaard S."/>
            <person name="Isbrandt T."/>
            <person name="Kuo A."/>
            <person name="Sato A."/>
            <person name="Lyhne E.K."/>
            <person name="Kogle M.E."/>
            <person name="Wiebenga A."/>
            <person name="Kun R.S."/>
            <person name="Lubbers R.J."/>
            <person name="Makela M.R."/>
            <person name="Barry K."/>
            <person name="Chovatia M."/>
            <person name="Clum A."/>
            <person name="Daum C."/>
            <person name="Haridas S."/>
            <person name="He G."/>
            <person name="LaButti K."/>
            <person name="Lipzen A."/>
            <person name="Mondo S."/>
            <person name="Riley R."/>
            <person name="Salamov A."/>
            <person name="Simmons B.A."/>
            <person name="Magnuson J.K."/>
            <person name="Henrissat B."/>
            <person name="Mortensen U.H."/>
            <person name="Larsen T.O."/>
            <person name="Devries R.P."/>
            <person name="Grigoriev I.V."/>
            <person name="Machida M."/>
            <person name="Baker S.E."/>
            <person name="Andersen M.R."/>
        </authorList>
    </citation>
    <scope>NUCLEOTIDE SEQUENCE [LARGE SCALE GENOMIC DNA]</scope>
    <source>
        <strain evidence="2 3">IBT 18842</strain>
    </source>
</reference>
<dbReference type="PANTHER" id="PTHR34853">
    <property type="match status" value="1"/>
</dbReference>
<dbReference type="SUPFAM" id="SSF53474">
    <property type="entry name" value="alpha/beta-Hydrolases"/>
    <property type="match status" value="1"/>
</dbReference>
<keyword evidence="2" id="KW-0378">Hydrolase</keyword>
<evidence type="ECO:0000313" key="3">
    <source>
        <dbReference type="Proteomes" id="UP000325780"/>
    </source>
</evidence>
<evidence type="ECO:0000256" key="1">
    <source>
        <dbReference type="PIRNR" id="PIRNR029171"/>
    </source>
</evidence>
<dbReference type="InterPro" id="IPR005152">
    <property type="entry name" value="Lipase_secreted"/>
</dbReference>
<sequence length="446" mass="48019">MLPFALLFSLMGFSLIAARVAAGSDVSVPTLEALGCGPVCQYAFNHGQAKDRKMFGSDFDVDFYATASKFPDSQPGDLLKFETIDPDSLDVIAGLTAYRFQYTSRDLDGSPVPATGFIGVPYKNLRDGDKYQVIAYAHGTTGVFAGCSPSSTATLHNHTSWSLLVEQGYAIVAPDYAGLGNDHTTHKYLSFPAHANDLYYGMIAARKALPDLFTDEWMSVGHSQGGGAVWKLSESKQVKSGAAGKYMGTVALAPASKVYDMTLVGIDALSHAPDYAKYDLFYLSLALPFAIQRALPDMSRAPFAPALQNRTKIGKMAQACNSALMALGADLKPSDLFTSALQDNSDFQKWQDMVAPANGDKADEPIMIVQGSADTAVWPEITTASWKDSCRHGNEAHLHLYPGMKHSDVVAASSRNWLRFISERFAGKPVTGKCGNVNAESESTSD</sequence>
<dbReference type="PIRSF" id="PIRSF029171">
    <property type="entry name" value="Esterase_LipA"/>
    <property type="match status" value="1"/>
</dbReference>
<comment type="similarity">
    <text evidence="1">Belongs to the AB hydrolase superfamily. Lipase family.</text>
</comment>
<dbReference type="EMBL" id="ML742038">
    <property type="protein sequence ID" value="KAE8153490.1"/>
    <property type="molecule type" value="Genomic_DNA"/>
</dbReference>
<dbReference type="Gene3D" id="3.40.50.1820">
    <property type="entry name" value="alpha/beta hydrolase"/>
    <property type="match status" value="2"/>
</dbReference>
<dbReference type="AlphaFoldDB" id="A0A5N6U4P9"/>
<accession>A0A5N6U4P9</accession>
<dbReference type="GO" id="GO:0016042">
    <property type="term" value="P:lipid catabolic process"/>
    <property type="evidence" value="ECO:0007669"/>
    <property type="project" value="UniProtKB-UniRule"/>
</dbReference>
<organism evidence="2 3">
    <name type="scientific">Aspergillus avenaceus</name>
    <dbReference type="NCBI Taxonomy" id="36643"/>
    <lineage>
        <taxon>Eukaryota</taxon>
        <taxon>Fungi</taxon>
        <taxon>Dikarya</taxon>
        <taxon>Ascomycota</taxon>
        <taxon>Pezizomycotina</taxon>
        <taxon>Eurotiomycetes</taxon>
        <taxon>Eurotiomycetidae</taxon>
        <taxon>Eurotiales</taxon>
        <taxon>Aspergillaceae</taxon>
        <taxon>Aspergillus</taxon>
        <taxon>Aspergillus subgen. Circumdati</taxon>
    </lineage>
</organism>
<dbReference type="GO" id="GO:0004806">
    <property type="term" value="F:triacylglycerol lipase activity"/>
    <property type="evidence" value="ECO:0007669"/>
    <property type="project" value="UniProtKB-UniRule"/>
</dbReference>
<name>A0A5N6U4P9_ASPAV</name>
<feature type="chain" id="PRO_5025102241" evidence="1">
    <location>
        <begin position="19"/>
        <end position="446"/>
    </location>
</feature>